<organism evidence="2 3">
    <name type="scientific">Physocladia obscura</name>
    <dbReference type="NCBI Taxonomy" id="109957"/>
    <lineage>
        <taxon>Eukaryota</taxon>
        <taxon>Fungi</taxon>
        <taxon>Fungi incertae sedis</taxon>
        <taxon>Chytridiomycota</taxon>
        <taxon>Chytridiomycota incertae sedis</taxon>
        <taxon>Chytridiomycetes</taxon>
        <taxon>Chytridiales</taxon>
        <taxon>Chytriomycetaceae</taxon>
        <taxon>Physocladia</taxon>
    </lineage>
</organism>
<accession>A0AAD5T4S7</accession>
<feature type="region of interest" description="Disordered" evidence="1">
    <location>
        <begin position="1"/>
        <end position="85"/>
    </location>
</feature>
<feature type="compositionally biased region" description="Basic and acidic residues" evidence="1">
    <location>
        <begin position="76"/>
        <end position="85"/>
    </location>
</feature>
<dbReference type="PANTHER" id="PTHR13282">
    <property type="entry name" value="PROTEIN FAM32A"/>
    <property type="match status" value="1"/>
</dbReference>
<name>A0AAD5T4S7_9FUNG</name>
<dbReference type="InterPro" id="IPR013865">
    <property type="entry name" value="FAM32A"/>
</dbReference>
<dbReference type="Proteomes" id="UP001211907">
    <property type="component" value="Unassembled WGS sequence"/>
</dbReference>
<protein>
    <recommendedName>
        <fullName evidence="4">DUF1754-domain-containing protein</fullName>
    </recommendedName>
</protein>
<proteinExistence type="predicted"/>
<comment type="caution">
    <text evidence="2">The sequence shown here is derived from an EMBL/GenBank/DDBJ whole genome shotgun (WGS) entry which is preliminary data.</text>
</comment>
<sequence>MSDAYFSSGGGLKLKGVASGSGVSKKKKKKAASVEKAPELIAGESEFESALQGDGGELPPVSRAAVEETANPAMTDAERRFEETRKKRAAAAAAKTAQKSHAERVQDLNKYLESLSEHHDIPRVGPG</sequence>
<evidence type="ECO:0000313" key="3">
    <source>
        <dbReference type="Proteomes" id="UP001211907"/>
    </source>
</evidence>
<dbReference type="PANTHER" id="PTHR13282:SF6">
    <property type="entry name" value="PROTEIN FAM32A"/>
    <property type="match status" value="1"/>
</dbReference>
<dbReference type="AlphaFoldDB" id="A0AAD5T4S7"/>
<gene>
    <name evidence="2" type="ORF">HK100_000114</name>
</gene>
<evidence type="ECO:0000256" key="1">
    <source>
        <dbReference type="SAM" id="MobiDB-lite"/>
    </source>
</evidence>
<evidence type="ECO:0008006" key="4">
    <source>
        <dbReference type="Google" id="ProtNLM"/>
    </source>
</evidence>
<dbReference type="GO" id="GO:0005730">
    <property type="term" value="C:nucleolus"/>
    <property type="evidence" value="ECO:0007669"/>
    <property type="project" value="TreeGrafter"/>
</dbReference>
<dbReference type="Pfam" id="PF08555">
    <property type="entry name" value="FAM32A"/>
    <property type="match status" value="1"/>
</dbReference>
<dbReference type="EMBL" id="JADGJH010001015">
    <property type="protein sequence ID" value="KAJ3119891.1"/>
    <property type="molecule type" value="Genomic_DNA"/>
</dbReference>
<evidence type="ECO:0000313" key="2">
    <source>
        <dbReference type="EMBL" id="KAJ3119891.1"/>
    </source>
</evidence>
<keyword evidence="3" id="KW-1185">Reference proteome</keyword>
<reference evidence="2" key="1">
    <citation type="submission" date="2020-05" db="EMBL/GenBank/DDBJ databases">
        <title>Phylogenomic resolution of chytrid fungi.</title>
        <authorList>
            <person name="Stajich J.E."/>
            <person name="Amses K."/>
            <person name="Simmons R."/>
            <person name="Seto K."/>
            <person name="Myers J."/>
            <person name="Bonds A."/>
            <person name="Quandt C.A."/>
            <person name="Barry K."/>
            <person name="Liu P."/>
            <person name="Grigoriev I."/>
            <person name="Longcore J.E."/>
            <person name="James T.Y."/>
        </authorList>
    </citation>
    <scope>NUCLEOTIDE SEQUENCE</scope>
    <source>
        <strain evidence="2">JEL0513</strain>
    </source>
</reference>